<dbReference type="Proteomes" id="UP000016930">
    <property type="component" value="Unassembled WGS sequence"/>
</dbReference>
<dbReference type="HOGENOM" id="CLU_1713026_0_0_1"/>
<protein>
    <submittedName>
        <fullName evidence="1">Uncharacterized protein</fullName>
    </submittedName>
</protein>
<dbReference type="EMBL" id="KB445800">
    <property type="protein sequence ID" value="EMD35340.1"/>
    <property type="molecule type" value="Genomic_DNA"/>
</dbReference>
<organism evidence="1 2">
    <name type="scientific">Ceriporiopsis subvermispora (strain B)</name>
    <name type="common">White-rot fungus</name>
    <name type="synonym">Gelatoporia subvermispora</name>
    <dbReference type="NCBI Taxonomy" id="914234"/>
    <lineage>
        <taxon>Eukaryota</taxon>
        <taxon>Fungi</taxon>
        <taxon>Dikarya</taxon>
        <taxon>Basidiomycota</taxon>
        <taxon>Agaricomycotina</taxon>
        <taxon>Agaricomycetes</taxon>
        <taxon>Polyporales</taxon>
        <taxon>Gelatoporiaceae</taxon>
        <taxon>Gelatoporia</taxon>
    </lineage>
</organism>
<name>M2QTG4_CERS8</name>
<evidence type="ECO:0000313" key="1">
    <source>
        <dbReference type="EMBL" id="EMD35340.1"/>
    </source>
</evidence>
<keyword evidence="2" id="KW-1185">Reference proteome</keyword>
<accession>M2QTG4</accession>
<gene>
    <name evidence="1" type="ORF">CERSUDRAFT_116138</name>
</gene>
<proteinExistence type="predicted"/>
<evidence type="ECO:0000313" key="2">
    <source>
        <dbReference type="Proteomes" id="UP000016930"/>
    </source>
</evidence>
<reference evidence="1 2" key="1">
    <citation type="journal article" date="2012" name="Proc. Natl. Acad. Sci. U.S.A.">
        <title>Comparative genomics of Ceriporiopsis subvermispora and Phanerochaete chrysosporium provide insight into selective ligninolysis.</title>
        <authorList>
            <person name="Fernandez-Fueyo E."/>
            <person name="Ruiz-Duenas F.J."/>
            <person name="Ferreira P."/>
            <person name="Floudas D."/>
            <person name="Hibbett D.S."/>
            <person name="Canessa P."/>
            <person name="Larrondo L.F."/>
            <person name="James T.Y."/>
            <person name="Seelenfreund D."/>
            <person name="Lobos S."/>
            <person name="Polanco R."/>
            <person name="Tello M."/>
            <person name="Honda Y."/>
            <person name="Watanabe T."/>
            <person name="Watanabe T."/>
            <person name="Ryu J.S."/>
            <person name="Kubicek C.P."/>
            <person name="Schmoll M."/>
            <person name="Gaskell J."/>
            <person name="Hammel K.E."/>
            <person name="St John F.J."/>
            <person name="Vanden Wymelenberg A."/>
            <person name="Sabat G."/>
            <person name="Splinter BonDurant S."/>
            <person name="Syed K."/>
            <person name="Yadav J.S."/>
            <person name="Doddapaneni H."/>
            <person name="Subramanian V."/>
            <person name="Lavin J.L."/>
            <person name="Oguiza J.A."/>
            <person name="Perez G."/>
            <person name="Pisabarro A.G."/>
            <person name="Ramirez L."/>
            <person name="Santoyo F."/>
            <person name="Master E."/>
            <person name="Coutinho P.M."/>
            <person name="Henrissat B."/>
            <person name="Lombard V."/>
            <person name="Magnuson J.K."/>
            <person name="Kuees U."/>
            <person name="Hori C."/>
            <person name="Igarashi K."/>
            <person name="Samejima M."/>
            <person name="Held B.W."/>
            <person name="Barry K.W."/>
            <person name="LaButti K.M."/>
            <person name="Lapidus A."/>
            <person name="Lindquist E.A."/>
            <person name="Lucas S.M."/>
            <person name="Riley R."/>
            <person name="Salamov A.A."/>
            <person name="Hoffmeister D."/>
            <person name="Schwenk D."/>
            <person name="Hadar Y."/>
            <person name="Yarden O."/>
            <person name="de Vries R.P."/>
            <person name="Wiebenga A."/>
            <person name="Stenlid J."/>
            <person name="Eastwood D."/>
            <person name="Grigoriev I.V."/>
            <person name="Berka R.M."/>
            <person name="Blanchette R.A."/>
            <person name="Kersten P."/>
            <person name="Martinez A.T."/>
            <person name="Vicuna R."/>
            <person name="Cullen D."/>
        </authorList>
    </citation>
    <scope>NUCLEOTIDE SEQUENCE [LARGE SCALE GENOMIC DNA]</scope>
    <source>
        <strain evidence="1 2">B</strain>
    </source>
</reference>
<dbReference type="AlphaFoldDB" id="M2QTG4"/>
<sequence length="153" mass="17466">MLRPVCRPIVAQGQFLRSASRDSPALIPLRVYPHSRRLRLSSYISAGSIYAPPVAFCEMRPDVIGLRYSRTSTRPHISLYLFTQEQDVSFSQSLKHQDNDSCCILTQASRTFDAFTLCNALTTFLGLWASYLFRRTSQEEECRSHANRPSKTE</sequence>